<gene>
    <name evidence="9" type="ORF">EXIGLDRAFT_745638</name>
</gene>
<reference evidence="9 10" key="1">
    <citation type="journal article" date="2016" name="Mol. Biol. Evol.">
        <title>Comparative Genomics of Early-Diverging Mushroom-Forming Fungi Provides Insights into the Origins of Lignocellulose Decay Capabilities.</title>
        <authorList>
            <person name="Nagy L.G."/>
            <person name="Riley R."/>
            <person name="Tritt A."/>
            <person name="Adam C."/>
            <person name="Daum C."/>
            <person name="Floudas D."/>
            <person name="Sun H."/>
            <person name="Yadav J.S."/>
            <person name="Pangilinan J."/>
            <person name="Larsson K.H."/>
            <person name="Matsuura K."/>
            <person name="Barry K."/>
            <person name="Labutti K."/>
            <person name="Kuo R."/>
            <person name="Ohm R.A."/>
            <person name="Bhattacharya S.S."/>
            <person name="Shirouzu T."/>
            <person name="Yoshinaga Y."/>
            <person name="Martin F.M."/>
            <person name="Grigoriev I.V."/>
            <person name="Hibbett D.S."/>
        </authorList>
    </citation>
    <scope>NUCLEOTIDE SEQUENCE [LARGE SCALE GENOMIC DNA]</scope>
    <source>
        <strain evidence="9 10">HHB12029</strain>
    </source>
</reference>
<dbReference type="OrthoDB" id="10266696at2759"/>
<feature type="compositionally biased region" description="Low complexity" evidence="7">
    <location>
        <begin position="132"/>
        <end position="149"/>
    </location>
</feature>
<dbReference type="PROSITE" id="PS50115">
    <property type="entry name" value="ARFGAP"/>
    <property type="match status" value="1"/>
</dbReference>
<dbReference type="InterPro" id="IPR001164">
    <property type="entry name" value="ArfGAP_dom"/>
</dbReference>
<dbReference type="AlphaFoldDB" id="A0A165N865"/>
<dbReference type="PANTHER" id="PTHR45705:SF1">
    <property type="entry name" value="FI20236P1"/>
    <property type="match status" value="1"/>
</dbReference>
<feature type="compositionally biased region" description="Polar residues" evidence="7">
    <location>
        <begin position="81"/>
        <end position="91"/>
    </location>
</feature>
<evidence type="ECO:0000256" key="7">
    <source>
        <dbReference type="SAM" id="MobiDB-lite"/>
    </source>
</evidence>
<keyword evidence="3 5" id="KW-0863">Zinc-finger</keyword>
<feature type="compositionally biased region" description="Low complexity" evidence="7">
    <location>
        <begin position="398"/>
        <end position="444"/>
    </location>
</feature>
<keyword evidence="10" id="KW-1185">Reference proteome</keyword>
<dbReference type="InterPro" id="IPR038508">
    <property type="entry name" value="ArfGAP_dom_sf"/>
</dbReference>
<feature type="compositionally biased region" description="Pro residues" evidence="7">
    <location>
        <begin position="163"/>
        <end position="178"/>
    </location>
</feature>
<evidence type="ECO:0000313" key="9">
    <source>
        <dbReference type="EMBL" id="KZW00361.1"/>
    </source>
</evidence>
<dbReference type="CDD" id="cd08204">
    <property type="entry name" value="ArfGap"/>
    <property type="match status" value="1"/>
</dbReference>
<evidence type="ECO:0000256" key="1">
    <source>
        <dbReference type="ARBA" id="ARBA00022468"/>
    </source>
</evidence>
<evidence type="ECO:0000256" key="6">
    <source>
        <dbReference type="SAM" id="Coils"/>
    </source>
</evidence>
<dbReference type="Proteomes" id="UP000077266">
    <property type="component" value="Unassembled WGS sequence"/>
</dbReference>
<dbReference type="InterPro" id="IPR037278">
    <property type="entry name" value="ARFGAP/RecO"/>
</dbReference>
<feature type="compositionally biased region" description="Polar residues" evidence="7">
    <location>
        <begin position="184"/>
        <end position="209"/>
    </location>
</feature>
<dbReference type="GO" id="GO:0008270">
    <property type="term" value="F:zinc ion binding"/>
    <property type="evidence" value="ECO:0007669"/>
    <property type="project" value="UniProtKB-KW"/>
</dbReference>
<sequence length="454" mass="50117">MSSKLAEDRAKKMLLDIAAMPGNDSCADCKARAPRWASHNLGIFICVRCAAIHRKIGTHVTKVKSLTLDSWSRDQIESMRNNGNLKSNAHYNPNEARHPPPTNLEESERDSELETYIRSKYEFKRFVDRTPRAPSVQPQSSASSSAQRPTAHPPRAQSTPLTQQPPPAPAPAQRPPSAQPAQPVFSSTLPYRPSTSQQPAAPPTQFSNIQQQQYSTSPPAPAPPKPQMPSGGVWDDLIAVQTGAPLQPTPAVQSAPAPPPARSFTMPAMSSPPVPQFQAQPTGMPGMSLSPGLPFSTAGAPTPFSSPVVPAPTGYASPSPFAAASAQLQQMQMQQQQQLLQQQHQQHQQQQQMLQQQQQQQQQYMQQQQAQQQMMQQQQYLQQQQQQFQPTFNPAQFMPQQQQQGFQSASPFQAPSPFQQQQQQQSAFMPQQQQPQFFAGQQQPMFSPPGWPSG</sequence>
<feature type="coiled-coil region" evidence="6">
    <location>
        <begin position="330"/>
        <end position="387"/>
    </location>
</feature>
<evidence type="ECO:0000259" key="8">
    <source>
        <dbReference type="PROSITE" id="PS50115"/>
    </source>
</evidence>
<dbReference type="SMART" id="SM00105">
    <property type="entry name" value="ArfGap"/>
    <property type="match status" value="1"/>
</dbReference>
<evidence type="ECO:0000256" key="4">
    <source>
        <dbReference type="ARBA" id="ARBA00022833"/>
    </source>
</evidence>
<keyword evidence="6" id="KW-0175">Coiled coil</keyword>
<feature type="region of interest" description="Disordered" evidence="7">
    <location>
        <begin position="81"/>
        <end position="112"/>
    </location>
</feature>
<dbReference type="PRINTS" id="PR00405">
    <property type="entry name" value="REVINTRACTNG"/>
</dbReference>
<dbReference type="Gene3D" id="1.10.220.150">
    <property type="entry name" value="Arf GTPase activating protein"/>
    <property type="match status" value="1"/>
</dbReference>
<dbReference type="InterPro" id="IPR051718">
    <property type="entry name" value="ARF_GTPase-activating"/>
</dbReference>
<dbReference type="InParanoid" id="A0A165N865"/>
<organism evidence="9 10">
    <name type="scientific">Exidia glandulosa HHB12029</name>
    <dbReference type="NCBI Taxonomy" id="1314781"/>
    <lineage>
        <taxon>Eukaryota</taxon>
        <taxon>Fungi</taxon>
        <taxon>Dikarya</taxon>
        <taxon>Basidiomycota</taxon>
        <taxon>Agaricomycotina</taxon>
        <taxon>Agaricomycetes</taxon>
        <taxon>Auriculariales</taxon>
        <taxon>Exidiaceae</taxon>
        <taxon>Exidia</taxon>
    </lineage>
</organism>
<dbReference type="SUPFAM" id="SSF57863">
    <property type="entry name" value="ArfGap/RecO-like zinc finger"/>
    <property type="match status" value="1"/>
</dbReference>
<evidence type="ECO:0000256" key="2">
    <source>
        <dbReference type="ARBA" id="ARBA00022723"/>
    </source>
</evidence>
<feature type="region of interest" description="Disordered" evidence="7">
    <location>
        <begin position="247"/>
        <end position="295"/>
    </location>
</feature>
<dbReference type="FunFam" id="1.10.220.150:FF:000009">
    <property type="entry name" value="stromal membrane-associated protein 1 isoform X1"/>
    <property type="match status" value="1"/>
</dbReference>
<feature type="domain" description="Arf-GAP" evidence="8">
    <location>
        <begin position="11"/>
        <end position="134"/>
    </location>
</feature>
<proteinExistence type="predicted"/>
<accession>A0A165N865</accession>
<dbReference type="Pfam" id="PF01412">
    <property type="entry name" value="ArfGap"/>
    <property type="match status" value="1"/>
</dbReference>
<evidence type="ECO:0000256" key="5">
    <source>
        <dbReference type="PROSITE-ProRule" id="PRU00288"/>
    </source>
</evidence>
<dbReference type="STRING" id="1314781.A0A165N865"/>
<keyword evidence="4" id="KW-0862">Zinc</keyword>
<feature type="region of interest" description="Disordered" evidence="7">
    <location>
        <begin position="128"/>
        <end position="233"/>
    </location>
</feature>
<name>A0A165N865_EXIGL</name>
<dbReference type="EMBL" id="KV425901">
    <property type="protein sequence ID" value="KZW00361.1"/>
    <property type="molecule type" value="Genomic_DNA"/>
</dbReference>
<evidence type="ECO:0000313" key="10">
    <source>
        <dbReference type="Proteomes" id="UP000077266"/>
    </source>
</evidence>
<feature type="region of interest" description="Disordered" evidence="7">
    <location>
        <begin position="398"/>
        <end position="454"/>
    </location>
</feature>
<protein>
    <submittedName>
        <fullName evidence="9">ArfGap-domain-containing protein</fullName>
    </submittedName>
</protein>
<evidence type="ECO:0000256" key="3">
    <source>
        <dbReference type="ARBA" id="ARBA00022771"/>
    </source>
</evidence>
<dbReference type="PANTHER" id="PTHR45705">
    <property type="entry name" value="FI20236P1"/>
    <property type="match status" value="1"/>
</dbReference>
<dbReference type="GO" id="GO:0005096">
    <property type="term" value="F:GTPase activator activity"/>
    <property type="evidence" value="ECO:0007669"/>
    <property type="project" value="UniProtKB-KW"/>
</dbReference>
<dbReference type="GO" id="GO:0005737">
    <property type="term" value="C:cytoplasm"/>
    <property type="evidence" value="ECO:0007669"/>
    <property type="project" value="TreeGrafter"/>
</dbReference>
<keyword evidence="1" id="KW-0343">GTPase activation</keyword>
<feature type="compositionally biased region" description="Pro residues" evidence="7">
    <location>
        <begin position="218"/>
        <end position="227"/>
    </location>
</feature>
<keyword evidence="2" id="KW-0479">Metal-binding</keyword>